<proteinExistence type="predicted"/>
<name>A0A8A3S750_9EURY</name>
<accession>A0A8A3S750</accession>
<keyword evidence="2" id="KW-1185">Reference proteome</keyword>
<organism evidence="1 2">
    <name type="scientific">Methanofollis aquaemaris</name>
    <dbReference type="NCBI Taxonomy" id="126734"/>
    <lineage>
        <taxon>Archaea</taxon>
        <taxon>Methanobacteriati</taxon>
        <taxon>Methanobacteriota</taxon>
        <taxon>Stenosarchaea group</taxon>
        <taxon>Methanomicrobia</taxon>
        <taxon>Methanomicrobiales</taxon>
        <taxon>Methanomicrobiaceae</taxon>
        <taxon>Methanofollis</taxon>
    </lineage>
</organism>
<reference evidence="1" key="2">
    <citation type="submission" date="2019-02" db="EMBL/GenBank/DDBJ databases">
        <authorList>
            <person name="Chen S.-C."/>
            <person name="Chien H.-H."/>
            <person name="Lai M.-C."/>
        </authorList>
    </citation>
    <scope>NUCLEOTIDE SEQUENCE</scope>
    <source>
        <strain evidence="1">N2F9704</strain>
    </source>
</reference>
<reference evidence="1" key="1">
    <citation type="journal article" date="2001" name="Int. J. Syst. Evol. Microbiol.">
        <title>Methanofollis aquaemaris sp. nov., a methanogen isolated from an aquaculture fish pond.</title>
        <authorList>
            <person name="Lai M.C."/>
            <person name="Chen S.C."/>
        </authorList>
    </citation>
    <scope>NUCLEOTIDE SEQUENCE</scope>
    <source>
        <strain evidence="1">N2F9704</strain>
    </source>
</reference>
<protein>
    <submittedName>
        <fullName evidence="1">Uncharacterized protein</fullName>
    </submittedName>
</protein>
<sequence>MTALGILDAVGWQTVFDLESGQEREADGPLCSIARKIQQDHPYPGDQEAGAMAWVTDTALGLTRRYSPELVLLNYANPFFLRTFSGLSREAWLGAVATAFVEAGRFIEESGFCPVVLGTGSLTPVMGRVDLSTIDGIENVTGPVPTYAAVDRPSTRDLKEIEEMDGIRWAMTKDEVVRQFRPCKEQAHRLPDLLLAAEQGWIFRGFGSVTRPVHAIPGLDREIPIHSDAGTIRTLPEIKPTVLRRLEEGDKVAFIIIEGVGTDNFLLPWTRCDNTFGEFIYPQGGEQYLAAMTGEHLNRQPHPPAYFHFREDDENKPYPFSGYFTALPERTLGGDWSGKSVAVGSRSTLTHLTTGADIALECYARNLYNFGTLAVVREQKKRGDEQGE</sequence>
<dbReference type="AlphaFoldDB" id="A0A8A3S750"/>
<gene>
    <name evidence="1" type="ORF">RJ40_09300</name>
</gene>
<evidence type="ECO:0000313" key="2">
    <source>
        <dbReference type="Proteomes" id="UP001042704"/>
    </source>
</evidence>
<dbReference type="RefSeq" id="WP_265580597.1">
    <property type="nucleotide sequence ID" value="NZ_CP036172.1"/>
</dbReference>
<dbReference type="Proteomes" id="UP001042704">
    <property type="component" value="Chromosome"/>
</dbReference>
<dbReference type="EMBL" id="CP036172">
    <property type="protein sequence ID" value="QSZ67689.1"/>
    <property type="molecule type" value="Genomic_DNA"/>
</dbReference>
<dbReference type="KEGG" id="maqe:RJ40_09300"/>
<evidence type="ECO:0000313" key="1">
    <source>
        <dbReference type="EMBL" id="QSZ67689.1"/>
    </source>
</evidence>
<dbReference type="GeneID" id="76424563"/>